<dbReference type="Pfam" id="PF00512">
    <property type="entry name" value="HisKA"/>
    <property type="match status" value="1"/>
</dbReference>
<feature type="compositionally biased region" description="Polar residues" evidence="1">
    <location>
        <begin position="76"/>
        <end position="90"/>
    </location>
</feature>
<dbReference type="Gene3D" id="1.10.287.130">
    <property type="match status" value="1"/>
</dbReference>
<dbReference type="InterPro" id="IPR036097">
    <property type="entry name" value="HisK_dim/P_sf"/>
</dbReference>
<proteinExistence type="predicted"/>
<evidence type="ECO:0000256" key="1">
    <source>
        <dbReference type="SAM" id="MobiDB-lite"/>
    </source>
</evidence>
<sequence length="97" mass="10589">AVTLNHELNTAMTGIELQLEVMRRQAGNSEGFETCLQTIRKSLRRMADTVDALKHIQRIVLTDYLAGVKMLDLERSTQAGSARAETSSGSERGADGP</sequence>
<evidence type="ECO:0000259" key="2">
    <source>
        <dbReference type="Pfam" id="PF00512"/>
    </source>
</evidence>
<dbReference type="AlphaFoldDB" id="A0A0F8W557"/>
<comment type="caution">
    <text evidence="3">The sequence shown here is derived from an EMBL/GenBank/DDBJ whole genome shotgun (WGS) entry which is preliminary data.</text>
</comment>
<feature type="domain" description="Signal transduction histidine kinase dimerisation/phosphoacceptor" evidence="2">
    <location>
        <begin position="4"/>
        <end position="59"/>
    </location>
</feature>
<dbReference type="EMBL" id="LAZR01067370">
    <property type="protein sequence ID" value="KKK51718.1"/>
    <property type="molecule type" value="Genomic_DNA"/>
</dbReference>
<name>A0A0F8W557_9ZZZZ</name>
<feature type="non-terminal residue" evidence="3">
    <location>
        <position position="1"/>
    </location>
</feature>
<organism evidence="3">
    <name type="scientific">marine sediment metagenome</name>
    <dbReference type="NCBI Taxonomy" id="412755"/>
    <lineage>
        <taxon>unclassified sequences</taxon>
        <taxon>metagenomes</taxon>
        <taxon>ecological metagenomes</taxon>
    </lineage>
</organism>
<protein>
    <recommendedName>
        <fullName evidence="2">Signal transduction histidine kinase dimerisation/phosphoacceptor domain-containing protein</fullName>
    </recommendedName>
</protein>
<dbReference type="SUPFAM" id="SSF47384">
    <property type="entry name" value="Homodimeric domain of signal transducing histidine kinase"/>
    <property type="match status" value="1"/>
</dbReference>
<dbReference type="CDD" id="cd00082">
    <property type="entry name" value="HisKA"/>
    <property type="match status" value="1"/>
</dbReference>
<dbReference type="InterPro" id="IPR003661">
    <property type="entry name" value="HisK_dim/P_dom"/>
</dbReference>
<evidence type="ECO:0000313" key="3">
    <source>
        <dbReference type="EMBL" id="KKK51718.1"/>
    </source>
</evidence>
<feature type="region of interest" description="Disordered" evidence="1">
    <location>
        <begin position="76"/>
        <end position="97"/>
    </location>
</feature>
<reference evidence="3" key="1">
    <citation type="journal article" date="2015" name="Nature">
        <title>Complex archaea that bridge the gap between prokaryotes and eukaryotes.</title>
        <authorList>
            <person name="Spang A."/>
            <person name="Saw J.H."/>
            <person name="Jorgensen S.L."/>
            <person name="Zaremba-Niedzwiedzka K."/>
            <person name="Martijn J."/>
            <person name="Lind A.E."/>
            <person name="van Eijk R."/>
            <person name="Schleper C."/>
            <person name="Guy L."/>
            <person name="Ettema T.J."/>
        </authorList>
    </citation>
    <scope>NUCLEOTIDE SEQUENCE</scope>
</reference>
<accession>A0A0F8W557</accession>
<gene>
    <name evidence="3" type="ORF">LCGC14_3112140</name>
</gene>
<dbReference type="GO" id="GO:0000155">
    <property type="term" value="F:phosphorelay sensor kinase activity"/>
    <property type="evidence" value="ECO:0007669"/>
    <property type="project" value="InterPro"/>
</dbReference>